<organism evidence="2 3">
    <name type="scientific">Gemella sanguinis</name>
    <dbReference type="NCBI Taxonomy" id="84135"/>
    <lineage>
        <taxon>Bacteria</taxon>
        <taxon>Bacillati</taxon>
        <taxon>Bacillota</taxon>
        <taxon>Bacilli</taxon>
        <taxon>Bacillales</taxon>
        <taxon>Gemellaceae</taxon>
        <taxon>Gemella</taxon>
    </lineage>
</organism>
<dbReference type="Pfam" id="PF06998">
    <property type="entry name" value="DUF1307"/>
    <property type="match status" value="1"/>
</dbReference>
<protein>
    <submittedName>
        <fullName evidence="2">DUF1307 domain-containing protein</fullName>
    </submittedName>
</protein>
<dbReference type="Proteomes" id="UP000427636">
    <property type="component" value="Chromosome"/>
</dbReference>
<dbReference type="GeneID" id="84802876"/>
<keyword evidence="3" id="KW-1185">Reference proteome</keyword>
<accession>A0ABX6FIH2</accession>
<sequence>MRKILKLITPLLAMLVLLTACSSEKTKVYTKSIDNQDLQVTIYYKGDSVNKIVSENTLTVSGDDINSAIESIKKSIKDNNGHPIDNIAGYSYKVEEKDGKVHITWETDFNKLDFDKYKAAVNVPENSLDETRKLSSVEKNLTNNGLKEKK</sequence>
<dbReference type="PROSITE" id="PS51257">
    <property type="entry name" value="PROKAR_LIPOPROTEIN"/>
    <property type="match status" value="1"/>
</dbReference>
<reference evidence="2 3" key="1">
    <citation type="submission" date="2019-11" db="EMBL/GenBank/DDBJ databases">
        <title>FDA dAtabase for Regulatory Grade micrObial Sequences (FDA-ARGOS): Supporting development and validation of Infectious Disease Dx tests.</title>
        <authorList>
            <person name="Turner S."/>
            <person name="Byrd R."/>
            <person name="Tallon L."/>
            <person name="Sadzewicz L."/>
            <person name="Vavikolanu K."/>
            <person name="Mehta A."/>
            <person name="Aluvathingal J."/>
            <person name="Nadendla S."/>
            <person name="Myers T."/>
            <person name="Yan Y."/>
            <person name="Sichtig H."/>
        </authorList>
    </citation>
    <scope>NUCLEOTIDE SEQUENCE [LARGE SCALE GENOMIC DNA]</scope>
    <source>
        <strain evidence="2 3">FDAARGOS_742</strain>
    </source>
</reference>
<dbReference type="EMBL" id="CP046313">
    <property type="protein sequence ID" value="QGS07910.1"/>
    <property type="molecule type" value="Genomic_DNA"/>
</dbReference>
<keyword evidence="1" id="KW-0732">Signal</keyword>
<proteinExistence type="predicted"/>
<dbReference type="InterPro" id="IPR036699">
    <property type="entry name" value="YehR-like_sf"/>
</dbReference>
<dbReference type="Gene3D" id="3.30.1830.10">
    <property type="entry name" value="YehR-like"/>
    <property type="match status" value="1"/>
</dbReference>
<evidence type="ECO:0000256" key="1">
    <source>
        <dbReference type="SAM" id="SignalP"/>
    </source>
</evidence>
<gene>
    <name evidence="2" type="ORF">FOC50_06390</name>
</gene>
<dbReference type="InterPro" id="IPR009736">
    <property type="entry name" value="DUF1307"/>
</dbReference>
<feature type="chain" id="PRO_5046326566" evidence="1">
    <location>
        <begin position="23"/>
        <end position="150"/>
    </location>
</feature>
<feature type="signal peptide" evidence="1">
    <location>
        <begin position="1"/>
        <end position="22"/>
    </location>
</feature>
<name>A0ABX6FIH2_9BACL</name>
<evidence type="ECO:0000313" key="3">
    <source>
        <dbReference type="Proteomes" id="UP000427636"/>
    </source>
</evidence>
<dbReference type="SUPFAM" id="SSF160704">
    <property type="entry name" value="YehR-like"/>
    <property type="match status" value="1"/>
</dbReference>
<dbReference type="RefSeq" id="WP_006363593.1">
    <property type="nucleotide sequence ID" value="NZ_CP046313.1"/>
</dbReference>
<evidence type="ECO:0000313" key="2">
    <source>
        <dbReference type="EMBL" id="QGS07910.1"/>
    </source>
</evidence>